<protein>
    <recommendedName>
        <fullName evidence="3">DUF4846 domain-containing protein</fullName>
    </recommendedName>
</protein>
<dbReference type="Proteomes" id="UP000316008">
    <property type="component" value="Unassembled WGS sequence"/>
</dbReference>
<dbReference type="RefSeq" id="WP_144332860.1">
    <property type="nucleotide sequence ID" value="NZ_VLPL01000004.1"/>
</dbReference>
<dbReference type="InterPro" id="IPR032315">
    <property type="entry name" value="DUF4846"/>
</dbReference>
<proteinExistence type="predicted"/>
<comment type="caution">
    <text evidence="1">The sequence shown here is derived from an EMBL/GenBank/DDBJ whole genome shotgun (WGS) entry which is preliminary data.</text>
</comment>
<evidence type="ECO:0000313" key="2">
    <source>
        <dbReference type="Proteomes" id="UP000316008"/>
    </source>
</evidence>
<dbReference type="PROSITE" id="PS51257">
    <property type="entry name" value="PROKAR_LIPOPROTEIN"/>
    <property type="match status" value="1"/>
</dbReference>
<dbReference type="AlphaFoldDB" id="A0A556MXT1"/>
<evidence type="ECO:0008006" key="3">
    <source>
        <dbReference type="Google" id="ProtNLM"/>
    </source>
</evidence>
<accession>A0A556MXT1</accession>
<keyword evidence="2" id="KW-1185">Reference proteome</keyword>
<sequence length="285" mass="32284">MNKRTFAVFLIALTGMTSCNFDPSKTIHGVYAEEQVIDTSGSTIATRFLPPEGYVRTAQDSSSFGFYLRNLPLKKHGSAVHLYNGNLKGNQGAHVAVIDMSVGKRDLQQCADAVMRLRGEYLFQNKRYSDIHFRFVSGFNCAYSKWQEGNRVVLNGNSVFWQKSAAPDKSYSSFLKYMETVFNYASTLSLEKELRSVELKDVEIGDVLIRGGSPGHAVIVVDMVEKVDGEKRVLLAQSYMPAQEIQVLMNPMNSKISPWYDLDEQLKIYTAEYTFEKFQLKRFAK</sequence>
<gene>
    <name evidence="1" type="ORF">FO442_09090</name>
</gene>
<name>A0A556MXT1_9FLAO</name>
<organism evidence="1 2">
    <name type="scientific">Fluviicola chungangensis</name>
    <dbReference type="NCBI Taxonomy" id="2597671"/>
    <lineage>
        <taxon>Bacteria</taxon>
        <taxon>Pseudomonadati</taxon>
        <taxon>Bacteroidota</taxon>
        <taxon>Flavobacteriia</taxon>
        <taxon>Flavobacteriales</taxon>
        <taxon>Crocinitomicaceae</taxon>
        <taxon>Fluviicola</taxon>
    </lineage>
</organism>
<dbReference type="EMBL" id="VLPL01000004">
    <property type="protein sequence ID" value="TSJ44746.1"/>
    <property type="molecule type" value="Genomic_DNA"/>
</dbReference>
<reference evidence="1 2" key="1">
    <citation type="submission" date="2019-07" db="EMBL/GenBank/DDBJ databases">
        <authorList>
            <person name="Huq M.A."/>
        </authorList>
    </citation>
    <scope>NUCLEOTIDE SEQUENCE [LARGE SCALE GENOMIC DNA]</scope>
    <source>
        <strain evidence="1 2">MAH-3</strain>
    </source>
</reference>
<dbReference type="Pfam" id="PF16138">
    <property type="entry name" value="DUF4846"/>
    <property type="match status" value="1"/>
</dbReference>
<evidence type="ECO:0000313" key="1">
    <source>
        <dbReference type="EMBL" id="TSJ44746.1"/>
    </source>
</evidence>
<dbReference type="OrthoDB" id="5511471at2"/>